<organism evidence="7 8">
    <name type="scientific">Streptomyces similanensis</name>
    <dbReference type="NCBI Taxonomy" id="1274988"/>
    <lineage>
        <taxon>Bacteria</taxon>
        <taxon>Bacillati</taxon>
        <taxon>Actinomycetota</taxon>
        <taxon>Actinomycetes</taxon>
        <taxon>Kitasatosporales</taxon>
        <taxon>Streptomycetaceae</taxon>
        <taxon>Streptomyces</taxon>
    </lineage>
</organism>
<dbReference type="SUPFAM" id="SSF46785">
    <property type="entry name" value="Winged helix' DNA-binding domain"/>
    <property type="match status" value="1"/>
</dbReference>
<evidence type="ECO:0000313" key="8">
    <source>
        <dbReference type="Proteomes" id="UP001500124"/>
    </source>
</evidence>
<dbReference type="EMBL" id="BAABKC010000073">
    <property type="protein sequence ID" value="GAA5066933.1"/>
    <property type="molecule type" value="Genomic_DNA"/>
</dbReference>
<comment type="similarity">
    <text evidence="1">Belongs to the LysR transcriptional regulatory family.</text>
</comment>
<keyword evidence="3" id="KW-0238">DNA-binding</keyword>
<name>A0ABP9L0S8_9ACTN</name>
<dbReference type="InterPro" id="IPR000847">
    <property type="entry name" value="LysR_HTH_N"/>
</dbReference>
<keyword evidence="2" id="KW-0805">Transcription regulation</keyword>
<dbReference type="Gene3D" id="3.40.190.10">
    <property type="entry name" value="Periplasmic binding protein-like II"/>
    <property type="match status" value="2"/>
</dbReference>
<dbReference type="InterPro" id="IPR036388">
    <property type="entry name" value="WH-like_DNA-bd_sf"/>
</dbReference>
<evidence type="ECO:0000256" key="5">
    <source>
        <dbReference type="SAM" id="MobiDB-lite"/>
    </source>
</evidence>
<dbReference type="SUPFAM" id="SSF53850">
    <property type="entry name" value="Periplasmic binding protein-like II"/>
    <property type="match status" value="1"/>
</dbReference>
<feature type="region of interest" description="Disordered" evidence="5">
    <location>
        <begin position="284"/>
        <end position="313"/>
    </location>
</feature>
<accession>A0ABP9L0S8</accession>
<evidence type="ECO:0000256" key="3">
    <source>
        <dbReference type="ARBA" id="ARBA00023125"/>
    </source>
</evidence>
<dbReference type="PANTHER" id="PTHR30346:SF0">
    <property type="entry name" value="HCA OPERON TRANSCRIPTIONAL ACTIVATOR HCAR"/>
    <property type="match status" value="1"/>
</dbReference>
<dbReference type="Gene3D" id="1.10.10.10">
    <property type="entry name" value="Winged helix-like DNA-binding domain superfamily/Winged helix DNA-binding domain"/>
    <property type="match status" value="1"/>
</dbReference>
<evidence type="ECO:0000256" key="4">
    <source>
        <dbReference type="ARBA" id="ARBA00023163"/>
    </source>
</evidence>
<sequence>MAELETRELEYFVAVAEELHFGRAAARLSIAQPALSKAIQRLESRLGVSLLERSSRRVALAPAGEALLHHGRNALNAVSAAAEKTRRAGDQQTHLRLVIKPGGDANLLSGILAAYARRPDARQVDILFGGATDRAEHVRDGRADVALLYVPFDDMTGLDHETLTVEGRVAILPPDHRLASRTQVTLADLARETLPRWKGVRWTGAPEAGQGPEVTDAAEALDMIRLGRTIAILPRSLAEPMHPDLVYRPVADAPRSELVLAWSQDDRRHLVASFIAAAVDAAGRAGPSPASLAPCSATADSPRDSLCPCGREH</sequence>
<dbReference type="InterPro" id="IPR005119">
    <property type="entry name" value="LysR_subst-bd"/>
</dbReference>
<evidence type="ECO:0000259" key="6">
    <source>
        <dbReference type="PROSITE" id="PS50931"/>
    </source>
</evidence>
<dbReference type="Proteomes" id="UP001500124">
    <property type="component" value="Unassembled WGS sequence"/>
</dbReference>
<dbReference type="PANTHER" id="PTHR30346">
    <property type="entry name" value="TRANSCRIPTIONAL DUAL REGULATOR HCAR-RELATED"/>
    <property type="match status" value="1"/>
</dbReference>
<dbReference type="PROSITE" id="PS50931">
    <property type="entry name" value="HTH_LYSR"/>
    <property type="match status" value="1"/>
</dbReference>
<dbReference type="Pfam" id="PF00126">
    <property type="entry name" value="HTH_1"/>
    <property type="match status" value="1"/>
</dbReference>
<feature type="domain" description="HTH lysR-type" evidence="6">
    <location>
        <begin position="4"/>
        <end position="61"/>
    </location>
</feature>
<dbReference type="CDD" id="cd08414">
    <property type="entry name" value="PBP2_LTTR_aromatics_like"/>
    <property type="match status" value="1"/>
</dbReference>
<gene>
    <name evidence="7" type="ORF">GCM10023336_49120</name>
</gene>
<dbReference type="RefSeq" id="WP_345670296.1">
    <property type="nucleotide sequence ID" value="NZ_BAABKC010000073.1"/>
</dbReference>
<dbReference type="Pfam" id="PF03466">
    <property type="entry name" value="LysR_substrate"/>
    <property type="match status" value="1"/>
</dbReference>
<keyword evidence="4" id="KW-0804">Transcription</keyword>
<comment type="caution">
    <text evidence="7">The sequence shown here is derived from an EMBL/GenBank/DDBJ whole genome shotgun (WGS) entry which is preliminary data.</text>
</comment>
<protein>
    <submittedName>
        <fullName evidence="7">LysR family transcriptional regulator</fullName>
    </submittedName>
</protein>
<dbReference type="PRINTS" id="PR00039">
    <property type="entry name" value="HTHLYSR"/>
</dbReference>
<dbReference type="InterPro" id="IPR036390">
    <property type="entry name" value="WH_DNA-bd_sf"/>
</dbReference>
<reference evidence="8" key="1">
    <citation type="journal article" date="2019" name="Int. J. Syst. Evol. Microbiol.">
        <title>The Global Catalogue of Microorganisms (GCM) 10K type strain sequencing project: providing services to taxonomists for standard genome sequencing and annotation.</title>
        <authorList>
            <consortium name="The Broad Institute Genomics Platform"/>
            <consortium name="The Broad Institute Genome Sequencing Center for Infectious Disease"/>
            <person name="Wu L."/>
            <person name="Ma J."/>
        </authorList>
    </citation>
    <scope>NUCLEOTIDE SEQUENCE [LARGE SCALE GENOMIC DNA]</scope>
    <source>
        <strain evidence="8">JCM 18410</strain>
    </source>
</reference>
<keyword evidence="8" id="KW-1185">Reference proteome</keyword>
<evidence type="ECO:0000256" key="1">
    <source>
        <dbReference type="ARBA" id="ARBA00009437"/>
    </source>
</evidence>
<proteinExistence type="inferred from homology"/>
<evidence type="ECO:0000256" key="2">
    <source>
        <dbReference type="ARBA" id="ARBA00023015"/>
    </source>
</evidence>
<evidence type="ECO:0000313" key="7">
    <source>
        <dbReference type="EMBL" id="GAA5066933.1"/>
    </source>
</evidence>